<protein>
    <submittedName>
        <fullName evidence="2">Uncharacterized protein</fullName>
    </submittedName>
</protein>
<name>A0A8B6H5N1_MYTGA</name>
<gene>
    <name evidence="2" type="ORF">MGAL_10B023232</name>
</gene>
<evidence type="ECO:0000313" key="2">
    <source>
        <dbReference type="EMBL" id="VDI73676.1"/>
    </source>
</evidence>
<comment type="caution">
    <text evidence="2">The sequence shown here is derived from an EMBL/GenBank/DDBJ whole genome shotgun (WGS) entry which is preliminary data.</text>
</comment>
<organism evidence="2 3">
    <name type="scientific">Mytilus galloprovincialis</name>
    <name type="common">Mediterranean mussel</name>
    <dbReference type="NCBI Taxonomy" id="29158"/>
    <lineage>
        <taxon>Eukaryota</taxon>
        <taxon>Metazoa</taxon>
        <taxon>Spiralia</taxon>
        <taxon>Lophotrochozoa</taxon>
        <taxon>Mollusca</taxon>
        <taxon>Bivalvia</taxon>
        <taxon>Autobranchia</taxon>
        <taxon>Pteriomorphia</taxon>
        <taxon>Mytilida</taxon>
        <taxon>Mytiloidea</taxon>
        <taxon>Mytilidae</taxon>
        <taxon>Mytilinae</taxon>
        <taxon>Mytilus</taxon>
    </lineage>
</organism>
<accession>A0A8B6H5N1</accession>
<proteinExistence type="predicted"/>
<reference evidence="2" key="1">
    <citation type="submission" date="2018-11" db="EMBL/GenBank/DDBJ databases">
        <authorList>
            <person name="Alioto T."/>
            <person name="Alioto T."/>
        </authorList>
    </citation>
    <scope>NUCLEOTIDE SEQUENCE</scope>
</reference>
<keyword evidence="3" id="KW-1185">Reference proteome</keyword>
<feature type="region of interest" description="Disordered" evidence="1">
    <location>
        <begin position="533"/>
        <end position="554"/>
    </location>
</feature>
<evidence type="ECO:0000256" key="1">
    <source>
        <dbReference type="SAM" id="MobiDB-lite"/>
    </source>
</evidence>
<dbReference type="OrthoDB" id="26525at2759"/>
<evidence type="ECO:0000313" key="3">
    <source>
        <dbReference type="Proteomes" id="UP000596742"/>
    </source>
</evidence>
<dbReference type="EMBL" id="UYJE01009453">
    <property type="protein sequence ID" value="VDI73676.1"/>
    <property type="molecule type" value="Genomic_DNA"/>
</dbReference>
<dbReference type="Proteomes" id="UP000596742">
    <property type="component" value="Unassembled WGS sequence"/>
</dbReference>
<dbReference type="AlphaFoldDB" id="A0A8B6H5N1"/>
<sequence length="680" mass="77273">MESIDARRNRLYGPDRNLRVEEIRRNLSKSCVLKEGEYNFTPKGLSKSVFGTSYETDFPWKRTNHDENARGQSLDPSFFPETKEQLSHHFEIGNDSGKNVPMETYRDSTTKADFLTKPPSKPEMILDSKIINWPDMAPRYMTSRKIGNSEYSNAYIPEFFRTNSLPPNHPRLNTSIMKLPLSAKHVHPQRGTSIAFGSDEPQVFSEFQRAYGVGDEPTSKMEGLNDGKNSVITNMKLMEKESHVFRTGDYDNIVGKMKSTVNDDYGPRTLPPGEAAIRKAKLSEIKEDSEKNETEEDSNQLAEYARQVIVPNVLKDAGDGKIYQTSAHFHFGTDPDTSHSIYNKDFISRSMTTRGPPSKMITADAGSLFHNDPSYLREPTTSNKTDFSYTPAMPWKNSKGQTAMEMNLEKRDTDNVIMSFDPNRHTFDRQISLAHADYKGPPKGYKPMEAMKKPRVVFDYLTPNDALPYPGLVDRTSEAKTNFSGSLMAGQHAVGRRRQQENVCRQRLNEGKETHFTIGYHPFDFASESQLQYQGDQKNDGHIPPAGKTEKKQEGKPFLHFFVSQNTQDLKANDPYTVNTNESLRARDNHCRLPVEHAMRNSVMKSDFTPLEARTVSNIELRTIMDCDRKFEKPISSSHLFHTDNSGRNNFATTAMADFIKPESMTESRRIAGQKFLAAR</sequence>